<evidence type="ECO:0000256" key="3">
    <source>
        <dbReference type="ARBA" id="ARBA00023012"/>
    </source>
</evidence>
<proteinExistence type="predicted"/>
<dbReference type="InterPro" id="IPR011712">
    <property type="entry name" value="Sig_transdc_His_kin_sub3_dim/P"/>
</dbReference>
<dbReference type="Pfam" id="PF07730">
    <property type="entry name" value="HisKA_3"/>
    <property type="match status" value="1"/>
</dbReference>
<keyword evidence="1 7" id="KW-0808">Transferase</keyword>
<keyword evidence="2 7" id="KW-0418">Kinase</keyword>
<comment type="caution">
    <text evidence="7">The sequence shown here is derived from an EMBL/GenBank/DDBJ whole genome shotgun (WGS) entry which is preliminary data.</text>
</comment>
<evidence type="ECO:0000259" key="6">
    <source>
        <dbReference type="Pfam" id="PF07730"/>
    </source>
</evidence>
<keyword evidence="4" id="KW-0472">Membrane</keyword>
<keyword evidence="4" id="KW-1133">Transmembrane helix</keyword>
<evidence type="ECO:0000256" key="1">
    <source>
        <dbReference type="ARBA" id="ARBA00022679"/>
    </source>
</evidence>
<feature type="domain" description="Histidine kinase/HSP90-like ATPase" evidence="5">
    <location>
        <begin position="273"/>
        <end position="369"/>
    </location>
</feature>
<gene>
    <name evidence="7" type="ORF">HNR06_005246</name>
</gene>
<keyword evidence="4" id="KW-0812">Transmembrane</keyword>
<dbReference type="InterPro" id="IPR003594">
    <property type="entry name" value="HATPase_dom"/>
</dbReference>
<dbReference type="GO" id="GO:0016020">
    <property type="term" value="C:membrane"/>
    <property type="evidence" value="ECO:0007669"/>
    <property type="project" value="InterPro"/>
</dbReference>
<name>A0A7Y9XGZ8_9ACTN</name>
<feature type="transmembrane region" description="Helical" evidence="4">
    <location>
        <begin position="29"/>
        <end position="50"/>
    </location>
</feature>
<sequence>MAKAITMVVILGFFGVAVSYLPRGGISSALATAALPLLALLLCLQMLHSFPSLLPRLSRHRYLTLGAQTLLTYLPFLAFGSAWLGMPGFLAASALLILRAPLSLIMVGAVMISVQVIHFLLGFSLAELAYSSVSTFLTCVVVYSLSKLSGLVTETHRSRAELAHLILIRERLRFARDLHDLLGYSLSSLTLQCELASRLISTHPERAQRELAEALESARGALADVRSVAEGLRTMSLDSEVASAGSILEAADIRAVVSMDVPEESLTDRSETVLAIVLREAVTNVLRHSRAKNCEIRIRASEGRVRLSVVNDGLVPRGFTLLGEERSDGGHHSGTGIGNLTVRVETLGGTLEAGPCDGGAYRLSAELPVVPRRSGEPRPERPAYVG</sequence>
<evidence type="ECO:0000256" key="4">
    <source>
        <dbReference type="SAM" id="Phobius"/>
    </source>
</evidence>
<reference evidence="7 8" key="1">
    <citation type="submission" date="2020-07" db="EMBL/GenBank/DDBJ databases">
        <title>Sequencing the genomes of 1000 actinobacteria strains.</title>
        <authorList>
            <person name="Klenk H.-P."/>
        </authorList>
    </citation>
    <scope>NUCLEOTIDE SEQUENCE [LARGE SCALE GENOMIC DNA]</scope>
    <source>
        <strain evidence="7 8">DSM 45278</strain>
    </source>
</reference>
<dbReference type="PANTHER" id="PTHR24421:SF63">
    <property type="entry name" value="SENSOR HISTIDINE KINASE DESK"/>
    <property type="match status" value="1"/>
</dbReference>
<dbReference type="GO" id="GO:0000155">
    <property type="term" value="F:phosphorelay sensor kinase activity"/>
    <property type="evidence" value="ECO:0007669"/>
    <property type="project" value="InterPro"/>
</dbReference>
<evidence type="ECO:0000256" key="2">
    <source>
        <dbReference type="ARBA" id="ARBA00022777"/>
    </source>
</evidence>
<evidence type="ECO:0000313" key="7">
    <source>
        <dbReference type="EMBL" id="NYH55657.1"/>
    </source>
</evidence>
<dbReference type="SUPFAM" id="SSF55874">
    <property type="entry name" value="ATPase domain of HSP90 chaperone/DNA topoisomerase II/histidine kinase"/>
    <property type="match status" value="1"/>
</dbReference>
<dbReference type="GO" id="GO:0046983">
    <property type="term" value="F:protein dimerization activity"/>
    <property type="evidence" value="ECO:0007669"/>
    <property type="project" value="InterPro"/>
</dbReference>
<dbReference type="EC" id="2.7.13.3" evidence="7"/>
<feature type="domain" description="Signal transduction histidine kinase subgroup 3 dimerisation and phosphoacceptor" evidence="6">
    <location>
        <begin position="170"/>
        <end position="236"/>
    </location>
</feature>
<feature type="transmembrane region" description="Helical" evidence="4">
    <location>
        <begin position="96"/>
        <end position="121"/>
    </location>
</feature>
<dbReference type="Pfam" id="PF02518">
    <property type="entry name" value="HATPase_c"/>
    <property type="match status" value="1"/>
</dbReference>
<evidence type="ECO:0000259" key="5">
    <source>
        <dbReference type="Pfam" id="PF02518"/>
    </source>
</evidence>
<dbReference type="Proteomes" id="UP000584931">
    <property type="component" value="Unassembled WGS sequence"/>
</dbReference>
<dbReference type="Gene3D" id="1.20.5.1930">
    <property type="match status" value="1"/>
</dbReference>
<dbReference type="PANTHER" id="PTHR24421">
    <property type="entry name" value="NITRATE/NITRITE SENSOR PROTEIN NARX-RELATED"/>
    <property type="match status" value="1"/>
</dbReference>
<evidence type="ECO:0000313" key="8">
    <source>
        <dbReference type="Proteomes" id="UP000584931"/>
    </source>
</evidence>
<dbReference type="EMBL" id="JACCHL010000001">
    <property type="protein sequence ID" value="NYH55657.1"/>
    <property type="molecule type" value="Genomic_DNA"/>
</dbReference>
<protein>
    <submittedName>
        <fullName evidence="7">Two-component system sensor histidine kinase DesK</fullName>
        <ecNumber evidence="7">2.7.13.3</ecNumber>
    </submittedName>
</protein>
<dbReference type="RefSeq" id="WP_179811645.1">
    <property type="nucleotide sequence ID" value="NZ_JACCHL010000001.1"/>
</dbReference>
<dbReference type="Gene3D" id="3.30.565.10">
    <property type="entry name" value="Histidine kinase-like ATPase, C-terminal domain"/>
    <property type="match status" value="1"/>
</dbReference>
<dbReference type="AlphaFoldDB" id="A0A7Y9XGZ8"/>
<accession>A0A7Y9XGZ8</accession>
<dbReference type="CDD" id="cd16917">
    <property type="entry name" value="HATPase_UhpB-NarQ-NarX-like"/>
    <property type="match status" value="1"/>
</dbReference>
<dbReference type="InterPro" id="IPR050482">
    <property type="entry name" value="Sensor_HK_TwoCompSys"/>
</dbReference>
<organism evidence="7 8">
    <name type="scientific">Nocardiopsis sinuspersici</name>
    <dbReference type="NCBI Taxonomy" id="501010"/>
    <lineage>
        <taxon>Bacteria</taxon>
        <taxon>Bacillati</taxon>
        <taxon>Actinomycetota</taxon>
        <taxon>Actinomycetes</taxon>
        <taxon>Streptosporangiales</taxon>
        <taxon>Nocardiopsidaceae</taxon>
        <taxon>Nocardiopsis</taxon>
    </lineage>
</organism>
<keyword evidence="3" id="KW-0902">Two-component regulatory system</keyword>
<dbReference type="InterPro" id="IPR036890">
    <property type="entry name" value="HATPase_C_sf"/>
</dbReference>